<proteinExistence type="predicted"/>
<dbReference type="EMBL" id="FMHU01000002">
    <property type="protein sequence ID" value="SCL25526.1"/>
    <property type="molecule type" value="Genomic_DNA"/>
</dbReference>
<evidence type="ECO:0000256" key="1">
    <source>
        <dbReference type="SAM" id="MobiDB-lite"/>
    </source>
</evidence>
<feature type="transmembrane region" description="Helical" evidence="2">
    <location>
        <begin position="301"/>
        <end position="317"/>
    </location>
</feature>
<feature type="compositionally biased region" description="Low complexity" evidence="1">
    <location>
        <begin position="93"/>
        <end position="150"/>
    </location>
</feature>
<organism evidence="3 4">
    <name type="scientific">Micromonospora inyonensis</name>
    <dbReference type="NCBI Taxonomy" id="47866"/>
    <lineage>
        <taxon>Bacteria</taxon>
        <taxon>Bacillati</taxon>
        <taxon>Actinomycetota</taxon>
        <taxon>Actinomycetes</taxon>
        <taxon>Micromonosporales</taxon>
        <taxon>Micromonosporaceae</taxon>
        <taxon>Micromonospora</taxon>
    </lineage>
</organism>
<accession>A0A1C6S7S6</accession>
<feature type="region of interest" description="Disordered" evidence="1">
    <location>
        <begin position="166"/>
        <end position="202"/>
    </location>
</feature>
<keyword evidence="2" id="KW-0472">Membrane</keyword>
<feature type="region of interest" description="Disordered" evidence="1">
    <location>
        <begin position="1"/>
        <end position="21"/>
    </location>
</feature>
<sequence length="395" mass="39046">MTQPPAPRPSPEDSGGGTMPPYLLAMLANAEVPGAVPWPEGQPAWAIPVDLPPGTRGYAVFIPLVPVAGSGPVTTDPSAAAGATTSGPPVPKPTTSGPAATPAASTTPPTAGTTASGPAPAGAARPGPTSTVDTPPAGAPASASGGSSAASAPAAPVAALLGAPAPAGTRAATASGPGGPPPPATAPTTSGSTPPARTFGPPVHLVAVGGRPGVPTYPGLAGGFYRPKPPGPSFLQRYWPGPKPARGRAVPAAVGVGALGLAFFVPLSRTGIGWFLGWLAVTVAVVFAVRRAVAELPRSERWVRAGWAGAALALLAVPAFRNAWWLVTFCVLVALGCAALGVVGGRRIRSILFSLVAAPTAAFRGLPWVRAHFRSPADPGLLRRVVGPWSPPLAP</sequence>
<feature type="compositionally biased region" description="Low complexity" evidence="1">
    <location>
        <begin position="166"/>
        <end position="175"/>
    </location>
</feature>
<dbReference type="InterPro" id="IPR025291">
    <property type="entry name" value="DUF4153"/>
</dbReference>
<keyword evidence="2" id="KW-1133">Transmembrane helix</keyword>
<evidence type="ECO:0000313" key="4">
    <source>
        <dbReference type="Proteomes" id="UP000198906"/>
    </source>
</evidence>
<feature type="compositionally biased region" description="Polar residues" evidence="1">
    <location>
        <begin position="75"/>
        <end position="87"/>
    </location>
</feature>
<reference evidence="4" key="1">
    <citation type="submission" date="2016-06" db="EMBL/GenBank/DDBJ databases">
        <authorList>
            <person name="Varghese N."/>
        </authorList>
    </citation>
    <scope>NUCLEOTIDE SEQUENCE [LARGE SCALE GENOMIC DNA]</scope>
    <source>
        <strain evidence="4">DSM 46123</strain>
    </source>
</reference>
<keyword evidence="4" id="KW-1185">Reference proteome</keyword>
<dbReference type="AlphaFoldDB" id="A0A1C6S7S6"/>
<evidence type="ECO:0000313" key="3">
    <source>
        <dbReference type="EMBL" id="SCL25526.1"/>
    </source>
</evidence>
<dbReference type="Proteomes" id="UP000198906">
    <property type="component" value="Unassembled WGS sequence"/>
</dbReference>
<dbReference type="RefSeq" id="WP_091460929.1">
    <property type="nucleotide sequence ID" value="NZ_FMHU01000002.1"/>
</dbReference>
<dbReference type="Pfam" id="PF13687">
    <property type="entry name" value="DUF4153"/>
    <property type="match status" value="1"/>
</dbReference>
<keyword evidence="2" id="KW-0812">Transmembrane</keyword>
<protein>
    <submittedName>
        <fullName evidence="3">Uncharacterized protein</fullName>
    </submittedName>
</protein>
<gene>
    <name evidence="3" type="ORF">GA0074694_4244</name>
</gene>
<dbReference type="STRING" id="47866.GA0074694_4244"/>
<feature type="transmembrane region" description="Helical" evidence="2">
    <location>
        <begin position="271"/>
        <end position="289"/>
    </location>
</feature>
<name>A0A1C6S7S6_9ACTN</name>
<feature type="region of interest" description="Disordered" evidence="1">
    <location>
        <begin position="75"/>
        <end position="150"/>
    </location>
</feature>
<evidence type="ECO:0000256" key="2">
    <source>
        <dbReference type="SAM" id="Phobius"/>
    </source>
</evidence>
<feature type="compositionally biased region" description="Low complexity" evidence="1">
    <location>
        <begin position="186"/>
        <end position="198"/>
    </location>
</feature>
<feature type="transmembrane region" description="Helical" evidence="2">
    <location>
        <begin position="323"/>
        <end position="343"/>
    </location>
</feature>